<proteinExistence type="predicted"/>
<evidence type="ECO:0000256" key="1">
    <source>
        <dbReference type="SAM" id="SignalP"/>
    </source>
</evidence>
<keyword evidence="1" id="KW-0732">Signal</keyword>
<dbReference type="EMBL" id="JBHUJB010000083">
    <property type="protein sequence ID" value="MFD2160557.1"/>
    <property type="molecule type" value="Genomic_DNA"/>
</dbReference>
<gene>
    <name evidence="3" type="ORF">ACFSW8_16755</name>
</gene>
<dbReference type="Proteomes" id="UP001597389">
    <property type="component" value="Unassembled WGS sequence"/>
</dbReference>
<dbReference type="InterPro" id="IPR013424">
    <property type="entry name" value="Ice-binding_C"/>
</dbReference>
<evidence type="ECO:0000259" key="2">
    <source>
        <dbReference type="Pfam" id="PF07589"/>
    </source>
</evidence>
<feature type="signal peptide" evidence="1">
    <location>
        <begin position="1"/>
        <end position="20"/>
    </location>
</feature>
<reference evidence="4" key="1">
    <citation type="journal article" date="2019" name="Int. J. Syst. Evol. Microbiol.">
        <title>The Global Catalogue of Microorganisms (GCM) 10K type strain sequencing project: providing services to taxonomists for standard genome sequencing and annotation.</title>
        <authorList>
            <consortium name="The Broad Institute Genomics Platform"/>
            <consortium name="The Broad Institute Genome Sequencing Center for Infectious Disease"/>
            <person name="Wu L."/>
            <person name="Ma J."/>
        </authorList>
    </citation>
    <scope>NUCLEOTIDE SEQUENCE [LARGE SCALE GENOMIC DNA]</scope>
    <source>
        <strain evidence="4">CCUG 57942</strain>
    </source>
</reference>
<dbReference type="NCBIfam" id="TIGR02595">
    <property type="entry name" value="PEP_CTERM"/>
    <property type="match status" value="1"/>
</dbReference>
<dbReference type="Pfam" id="PF07589">
    <property type="entry name" value="PEP-CTERM"/>
    <property type="match status" value="1"/>
</dbReference>
<feature type="domain" description="Ice-binding protein C-terminal" evidence="2">
    <location>
        <begin position="219"/>
        <end position="241"/>
    </location>
</feature>
<evidence type="ECO:0000313" key="4">
    <source>
        <dbReference type="Proteomes" id="UP001597389"/>
    </source>
</evidence>
<feature type="chain" id="PRO_5045969114" evidence="1">
    <location>
        <begin position="21"/>
        <end position="242"/>
    </location>
</feature>
<dbReference type="RefSeq" id="WP_377087924.1">
    <property type="nucleotide sequence ID" value="NZ_JBHSJL010000014.1"/>
</dbReference>
<comment type="caution">
    <text evidence="3">The sequence shown here is derived from an EMBL/GenBank/DDBJ whole genome shotgun (WGS) entry which is preliminary data.</text>
</comment>
<evidence type="ECO:0000313" key="3">
    <source>
        <dbReference type="EMBL" id="MFD2160557.1"/>
    </source>
</evidence>
<accession>A0ABW4ZG32</accession>
<name>A0ABW4ZG32_9BACT</name>
<protein>
    <submittedName>
        <fullName evidence="3">PEP-CTERM sorting domain-containing protein</fullName>
    </submittedName>
</protein>
<keyword evidence="4" id="KW-1185">Reference proteome</keyword>
<organism evidence="3 4">
    <name type="scientific">Rubritalea tangerina</name>
    <dbReference type="NCBI Taxonomy" id="430798"/>
    <lineage>
        <taxon>Bacteria</taxon>
        <taxon>Pseudomonadati</taxon>
        <taxon>Verrucomicrobiota</taxon>
        <taxon>Verrucomicrobiia</taxon>
        <taxon>Verrucomicrobiales</taxon>
        <taxon>Rubritaleaceae</taxon>
        <taxon>Rubritalea</taxon>
    </lineage>
</organism>
<sequence>MNKLPMTLTALLSLSTISHAAVVVSDNFSYSDGDVDTVGTGGTGWAETWQNGNSNDTRRFIVSSGSAIFQGGGNSTTTEQTRAFTSAITLGTNDTLTINFTLIRPETQSGRGIGITLKDTGSTSFFIGKKINGSVGLHDAINIGATSHSTFSSSPSSQDITATITYDGANTSIVMSDSNETLSAHSFAGAFSIDGIGLNAYHASTTTNGVDNLSVDLVAVPEPSVSALLGLGGLALIIRRRK</sequence>